<reference evidence="1" key="1">
    <citation type="submission" date="2020-09" db="EMBL/GenBank/DDBJ databases">
        <title>Genome-Enabled Discovery of Anthraquinone Biosynthesis in Senna tora.</title>
        <authorList>
            <person name="Kang S.-H."/>
            <person name="Pandey R.P."/>
            <person name="Lee C.-M."/>
            <person name="Sim J.-S."/>
            <person name="Jeong J.-T."/>
            <person name="Choi B.-S."/>
            <person name="Jung M."/>
            <person name="Ginzburg D."/>
            <person name="Zhao K."/>
            <person name="Won S.Y."/>
            <person name="Oh T.-J."/>
            <person name="Yu Y."/>
            <person name="Kim N.-H."/>
            <person name="Lee O.R."/>
            <person name="Lee T.-H."/>
            <person name="Bashyal P."/>
            <person name="Kim T.-S."/>
            <person name="Lee W.-H."/>
            <person name="Kawkins C."/>
            <person name="Kim C.-K."/>
            <person name="Kim J.S."/>
            <person name="Ahn B.O."/>
            <person name="Rhee S.Y."/>
            <person name="Sohng J.K."/>
        </authorList>
    </citation>
    <scope>NUCLEOTIDE SEQUENCE</scope>
    <source>
        <tissue evidence="1">Leaf</tissue>
    </source>
</reference>
<name>A0A834SRN5_9FABA</name>
<dbReference type="Proteomes" id="UP000634136">
    <property type="component" value="Unassembled WGS sequence"/>
</dbReference>
<gene>
    <name evidence="1" type="ORF">G2W53_041265</name>
</gene>
<accession>A0A834SRN5</accession>
<dbReference type="EMBL" id="JAAIUW010000013">
    <property type="protein sequence ID" value="KAF7802154.1"/>
    <property type="molecule type" value="Genomic_DNA"/>
</dbReference>
<dbReference type="AlphaFoldDB" id="A0A834SRN5"/>
<keyword evidence="2" id="KW-1185">Reference proteome</keyword>
<organism evidence="1 2">
    <name type="scientific">Senna tora</name>
    <dbReference type="NCBI Taxonomy" id="362788"/>
    <lineage>
        <taxon>Eukaryota</taxon>
        <taxon>Viridiplantae</taxon>
        <taxon>Streptophyta</taxon>
        <taxon>Embryophyta</taxon>
        <taxon>Tracheophyta</taxon>
        <taxon>Spermatophyta</taxon>
        <taxon>Magnoliopsida</taxon>
        <taxon>eudicotyledons</taxon>
        <taxon>Gunneridae</taxon>
        <taxon>Pentapetalae</taxon>
        <taxon>rosids</taxon>
        <taxon>fabids</taxon>
        <taxon>Fabales</taxon>
        <taxon>Fabaceae</taxon>
        <taxon>Caesalpinioideae</taxon>
        <taxon>Cassia clade</taxon>
        <taxon>Senna</taxon>
    </lineage>
</organism>
<evidence type="ECO:0000313" key="2">
    <source>
        <dbReference type="Proteomes" id="UP000634136"/>
    </source>
</evidence>
<proteinExistence type="predicted"/>
<protein>
    <submittedName>
        <fullName evidence="1">Uncharacterized protein</fullName>
    </submittedName>
</protein>
<sequence>MPRRDRGLHISNFMGSTRRHGSRDLVQTCAELAMVAVVALAYCQGTSASYFPFPFHSFSPLLSSSKISSAIIRSLSVIFNNVKVNFSVLVELEEYFHNKSLWDERIMEGKEDSMFSEYFAASEVDQMARKLPHRNESFVKANLDGYPWGEIRNALHFRRGWEVSFTNKKSKTERAKNWIYFVA</sequence>
<evidence type="ECO:0000313" key="1">
    <source>
        <dbReference type="EMBL" id="KAF7802154.1"/>
    </source>
</evidence>
<comment type="caution">
    <text evidence="1">The sequence shown here is derived from an EMBL/GenBank/DDBJ whole genome shotgun (WGS) entry which is preliminary data.</text>
</comment>